<evidence type="ECO:0000313" key="2">
    <source>
        <dbReference type="Proteomes" id="UP001433088"/>
    </source>
</evidence>
<gene>
    <name evidence="1" type="ORF">WMO23_11385</name>
</gene>
<keyword evidence="2" id="KW-1185">Reference proteome</keyword>
<organism evidence="1 2">
    <name type="scientific">Megasphaera intestinihominis</name>
    <dbReference type="NCBI Taxonomy" id="3133159"/>
    <lineage>
        <taxon>Bacteria</taxon>
        <taxon>Bacillati</taxon>
        <taxon>Bacillota</taxon>
        <taxon>Negativicutes</taxon>
        <taxon>Veillonellales</taxon>
        <taxon>Veillonellaceae</taxon>
        <taxon>Megasphaera</taxon>
    </lineage>
</organism>
<protein>
    <submittedName>
        <fullName evidence="1">Uncharacterized protein</fullName>
    </submittedName>
</protein>
<comment type="caution">
    <text evidence="1">The sequence shown here is derived from an EMBL/GenBank/DDBJ whole genome shotgun (WGS) entry which is preliminary data.</text>
</comment>
<name>A0ABV1CYV2_9FIRM</name>
<feature type="non-terminal residue" evidence="1">
    <location>
        <position position="1"/>
    </location>
</feature>
<dbReference type="Proteomes" id="UP001433088">
    <property type="component" value="Unassembled WGS sequence"/>
</dbReference>
<evidence type="ECO:0000313" key="1">
    <source>
        <dbReference type="EMBL" id="MEQ2423323.1"/>
    </source>
</evidence>
<dbReference type="RefSeq" id="WP_349174144.1">
    <property type="nucleotide sequence ID" value="NZ_JBBMEU010000147.1"/>
</dbReference>
<dbReference type="EMBL" id="JBBMEU010000147">
    <property type="protein sequence ID" value="MEQ2423323.1"/>
    <property type="molecule type" value="Genomic_DNA"/>
</dbReference>
<reference evidence="1 2" key="1">
    <citation type="submission" date="2024-03" db="EMBL/GenBank/DDBJ databases">
        <title>Human intestinal bacterial collection.</title>
        <authorList>
            <person name="Pauvert C."/>
            <person name="Hitch T.C.A."/>
            <person name="Clavel T."/>
        </authorList>
    </citation>
    <scope>NUCLEOTIDE SEQUENCE [LARGE SCALE GENOMIC DNA]</scope>
    <source>
        <strain evidence="1 2">CLA-AA-H81</strain>
    </source>
</reference>
<proteinExistence type="predicted"/>
<sequence length="80" mass="8747">WYNDGFLRVTNHEPRATAFSEAACESQLLSHMDTGGCSSDGDALHGPVFHGRAWATPIAAAVRIWPNRQQYGTGSLQDED</sequence>
<accession>A0ABV1CYV2</accession>